<protein>
    <recommendedName>
        <fullName evidence="2">PEGA domain-containing protein</fullName>
    </recommendedName>
</protein>
<dbReference type="GO" id="GO:0030246">
    <property type="term" value="F:carbohydrate binding"/>
    <property type="evidence" value="ECO:0007669"/>
    <property type="project" value="InterPro"/>
</dbReference>
<dbReference type="InterPro" id="IPR008969">
    <property type="entry name" value="CarboxyPept-like_regulatory"/>
</dbReference>
<comment type="caution">
    <text evidence="4">The sequence shown here is derived from an EMBL/GenBank/DDBJ whole genome shotgun (WGS) entry which is preliminary data.</text>
</comment>
<dbReference type="InterPro" id="IPR013229">
    <property type="entry name" value="PEGA"/>
</dbReference>
<dbReference type="EMBL" id="LGHE01000161">
    <property type="protein sequence ID" value="KUL00554.1"/>
    <property type="molecule type" value="Genomic_DNA"/>
</dbReference>
<dbReference type="Proteomes" id="UP000054598">
    <property type="component" value="Unassembled WGS sequence"/>
</dbReference>
<reference evidence="4" key="1">
    <citation type="journal article" date="2015" name="MBio">
        <title>Genome-resolved metagenomic analysis reveals roles for candidate phyla and other microbial community members in biogeochemical transformations in oil reservoirs.</title>
        <authorList>
            <person name="Hu P."/>
            <person name="Tom L."/>
            <person name="Singh A."/>
            <person name="Thomas B.C."/>
            <person name="Baker B.J."/>
            <person name="Piceno Y.M."/>
            <person name="Andersen G.L."/>
            <person name="Banfield J.F."/>
        </authorList>
    </citation>
    <scope>NUCLEOTIDE SEQUENCE [LARGE SCALE GENOMIC DNA]</scope>
    <source>
        <strain evidence="3">62_101</strain>
        <strain evidence="4">63_41</strain>
    </source>
</reference>
<keyword evidence="1" id="KW-1133">Transmembrane helix</keyword>
<dbReference type="EMBL" id="LGGD01000113">
    <property type="protein sequence ID" value="KUK61636.1"/>
    <property type="molecule type" value="Genomic_DNA"/>
</dbReference>
<accession>A0A101ISE8</accession>
<dbReference type="Pfam" id="PF08308">
    <property type="entry name" value="PEGA"/>
    <property type="match status" value="1"/>
</dbReference>
<dbReference type="Gene3D" id="2.60.40.1120">
    <property type="entry name" value="Carboxypeptidase-like, regulatory domain"/>
    <property type="match status" value="3"/>
</dbReference>
<keyword evidence="1" id="KW-0472">Membrane</keyword>
<feature type="transmembrane region" description="Helical" evidence="1">
    <location>
        <begin position="423"/>
        <end position="446"/>
    </location>
</feature>
<evidence type="ECO:0000256" key="1">
    <source>
        <dbReference type="SAM" id="Phobius"/>
    </source>
</evidence>
<evidence type="ECO:0000313" key="6">
    <source>
        <dbReference type="Proteomes" id="UP000054598"/>
    </source>
</evidence>
<proteinExistence type="predicted"/>
<evidence type="ECO:0000313" key="5">
    <source>
        <dbReference type="Proteomes" id="UP000054323"/>
    </source>
</evidence>
<dbReference type="SUPFAM" id="SSF49452">
    <property type="entry name" value="Starch-binding domain-like"/>
    <property type="match status" value="1"/>
</dbReference>
<gene>
    <name evidence="3" type="ORF">XD82_1013</name>
    <name evidence="4" type="ORF">XE10_1369</name>
</gene>
<dbReference type="PATRIC" id="fig|2198.3.peg.1291"/>
<dbReference type="Proteomes" id="UP000054323">
    <property type="component" value="Unassembled WGS sequence"/>
</dbReference>
<dbReference type="AlphaFoldDB" id="A0A101ISE8"/>
<evidence type="ECO:0000313" key="3">
    <source>
        <dbReference type="EMBL" id="KUK61636.1"/>
    </source>
</evidence>
<sequence length="464" mass="50851">MKQRRLVIALLISCILLCCTAQAVTLRITVADEKTDNAISGASIYIDGTYVGSTSSSGTYSYVHSGYDDLYLKVVKTGYQNWVDYVDDDATRVEVDMSRADETLTFELYDAGTLQPIVGAVVCVEGDDYSDSEVTGSDGSAKFSVESDESYSVEVRASGYYELSKTVEMESSDRVVQYWLYSNDLMAFQVRDSDTSAVIKGAEVYIDNSRAGVTDADGRLQLHLERAKRYSLRVTAPDYLTYQENRYFETDDVLLRVDLSKSAYQLSITAFNEATKPVEGAEVYLNGTLLGKTSQYGRFMLSDVHAGTYEVLVRASGYEDWSVTRQISGQGEDIVAELDYDRATVTIRAEGPDREAVVDAVIVIDGQVVGVTDGLGYLRTALATNQVYAVTAARDGYRNISVNAEIPLGTTEFTVPLVMERDFNVWVLVAGVGVVAAVILAAVAVVRHRRAGQNKGKSRGRDSL</sequence>
<dbReference type="InterPro" id="IPR013784">
    <property type="entry name" value="Carb-bd-like_fold"/>
</dbReference>
<evidence type="ECO:0000259" key="2">
    <source>
        <dbReference type="Pfam" id="PF08308"/>
    </source>
</evidence>
<evidence type="ECO:0000313" key="4">
    <source>
        <dbReference type="EMBL" id="KUL00554.1"/>
    </source>
</evidence>
<organism evidence="4 6">
    <name type="scientific">Methanoculleus marisnigri</name>
    <dbReference type="NCBI Taxonomy" id="2198"/>
    <lineage>
        <taxon>Archaea</taxon>
        <taxon>Methanobacteriati</taxon>
        <taxon>Methanobacteriota</taxon>
        <taxon>Stenosarchaea group</taxon>
        <taxon>Methanomicrobia</taxon>
        <taxon>Methanomicrobiales</taxon>
        <taxon>Methanomicrobiaceae</taxon>
        <taxon>Methanoculleus</taxon>
    </lineage>
</organism>
<feature type="domain" description="PEGA" evidence="2">
    <location>
        <begin position="279"/>
        <end position="324"/>
    </location>
</feature>
<dbReference type="SUPFAM" id="SSF49464">
    <property type="entry name" value="Carboxypeptidase regulatory domain-like"/>
    <property type="match status" value="2"/>
</dbReference>
<keyword evidence="1" id="KW-0812">Transmembrane</keyword>
<name>A0A101ISE8_9EURY</name>
<reference evidence="5 6" key="2">
    <citation type="journal article" date="2015" name="MBio">
        <title>Genome-Resolved Metagenomic Analysis Reveals Roles for Candidate Phyla and Other Microbial Community Members in Biogeochemical Transformations in Oil Reservoirs.</title>
        <authorList>
            <person name="Hu P."/>
            <person name="Tom L."/>
            <person name="Singh A."/>
            <person name="Thomas B.C."/>
            <person name="Baker B.J."/>
            <person name="Piceno Y.M."/>
            <person name="Andersen G.L."/>
            <person name="Banfield J.F."/>
        </authorList>
    </citation>
    <scope>NUCLEOTIDE SEQUENCE [LARGE SCALE GENOMIC DNA]</scope>
</reference>